<reference evidence="1 2" key="1">
    <citation type="journal article" date="2015" name="Nature">
        <title>rRNA introns, odd ribosomes, and small enigmatic genomes across a large radiation of phyla.</title>
        <authorList>
            <person name="Brown C.T."/>
            <person name="Hug L.A."/>
            <person name="Thomas B.C."/>
            <person name="Sharon I."/>
            <person name="Castelle C.J."/>
            <person name="Singh A."/>
            <person name="Wilkins M.J."/>
            <person name="Williams K.H."/>
            <person name="Banfield J.F."/>
        </authorList>
    </citation>
    <scope>NUCLEOTIDE SEQUENCE [LARGE SCALE GENOMIC DNA]</scope>
</reference>
<dbReference type="EMBL" id="LCRB01000014">
    <property type="protein sequence ID" value="KKW26229.1"/>
    <property type="molecule type" value="Genomic_DNA"/>
</dbReference>
<protein>
    <recommendedName>
        <fullName evidence="3">HTH HARE-type domain-containing protein</fullName>
    </recommendedName>
</protein>
<accession>A0A0G2A258</accession>
<proteinExistence type="predicted"/>
<name>A0A0G2A258_UNCK3</name>
<sequence length="77" mass="9119">MQSSKITHRINAKALELLEQHPEGLRWSELLSKIKEYDPTFHPKTVNGCVWKLVEKYPDKVYKPTKGLFRLMKYRSS</sequence>
<evidence type="ECO:0000313" key="2">
    <source>
        <dbReference type="Proteomes" id="UP000034913"/>
    </source>
</evidence>
<evidence type="ECO:0000313" key="1">
    <source>
        <dbReference type="EMBL" id="KKW26229.1"/>
    </source>
</evidence>
<organism evidence="1 2">
    <name type="scientific">candidate division Kazan bacterium GW2011_GWB1_52_7</name>
    <dbReference type="NCBI Taxonomy" id="1620414"/>
    <lineage>
        <taxon>Bacteria</taxon>
        <taxon>Bacteria division Kazan-3B-28</taxon>
    </lineage>
</organism>
<dbReference type="Proteomes" id="UP000034913">
    <property type="component" value="Unassembled WGS sequence"/>
</dbReference>
<gene>
    <name evidence="1" type="ORF">VF00_C0014G0007</name>
</gene>
<dbReference type="AlphaFoldDB" id="A0A0G2A258"/>
<evidence type="ECO:0008006" key="3">
    <source>
        <dbReference type="Google" id="ProtNLM"/>
    </source>
</evidence>
<comment type="caution">
    <text evidence="1">The sequence shown here is derived from an EMBL/GenBank/DDBJ whole genome shotgun (WGS) entry which is preliminary data.</text>
</comment>